<dbReference type="Ensembl" id="ENSNBRT00000014067.1">
    <property type="protein sequence ID" value="ENSNBRP00000013690.1"/>
    <property type="gene ID" value="ENSNBRG00000010571.1"/>
</dbReference>
<accession>A0A3Q4GUR2</accession>
<dbReference type="Proteomes" id="UP000261580">
    <property type="component" value="Unassembled WGS sequence"/>
</dbReference>
<dbReference type="GO" id="GO:0016020">
    <property type="term" value="C:membrane"/>
    <property type="evidence" value="ECO:0007669"/>
    <property type="project" value="TreeGrafter"/>
</dbReference>
<feature type="domain" description="Ig-like" evidence="7">
    <location>
        <begin position="22"/>
        <end position="167"/>
    </location>
</feature>
<feature type="transmembrane region" description="Helical" evidence="5">
    <location>
        <begin position="166"/>
        <end position="191"/>
    </location>
</feature>
<keyword evidence="1 6" id="KW-0732">Signal</keyword>
<evidence type="ECO:0000256" key="1">
    <source>
        <dbReference type="ARBA" id="ARBA00022729"/>
    </source>
</evidence>
<dbReference type="GeneTree" id="ENSGT00390000008566"/>
<dbReference type="SUPFAM" id="SSF48726">
    <property type="entry name" value="Immunoglobulin"/>
    <property type="match status" value="1"/>
</dbReference>
<keyword evidence="3" id="KW-0393">Immunoglobulin domain</keyword>
<evidence type="ECO:0000313" key="9">
    <source>
        <dbReference type="Proteomes" id="UP000261580"/>
    </source>
</evidence>
<feature type="compositionally biased region" description="Basic and acidic residues" evidence="4">
    <location>
        <begin position="223"/>
        <end position="233"/>
    </location>
</feature>
<feature type="signal peptide" evidence="6">
    <location>
        <begin position="1"/>
        <end position="21"/>
    </location>
</feature>
<keyword evidence="9" id="KW-1185">Reference proteome</keyword>
<keyword evidence="5" id="KW-1133">Transmembrane helix</keyword>
<dbReference type="FunFam" id="2.60.40.10:FF:001953">
    <property type="entry name" value="V-set and transmembrane domain containing 4b"/>
    <property type="match status" value="1"/>
</dbReference>
<proteinExistence type="predicted"/>
<feature type="compositionally biased region" description="Pro residues" evidence="4">
    <location>
        <begin position="275"/>
        <end position="287"/>
    </location>
</feature>
<organism evidence="8 9">
    <name type="scientific">Neolamprologus brichardi</name>
    <name type="common">Fairy cichlid</name>
    <name type="synonym">Lamprologus brichardi</name>
    <dbReference type="NCBI Taxonomy" id="32507"/>
    <lineage>
        <taxon>Eukaryota</taxon>
        <taxon>Metazoa</taxon>
        <taxon>Chordata</taxon>
        <taxon>Craniata</taxon>
        <taxon>Vertebrata</taxon>
        <taxon>Euteleostomi</taxon>
        <taxon>Actinopterygii</taxon>
        <taxon>Neopterygii</taxon>
        <taxon>Teleostei</taxon>
        <taxon>Neoteleostei</taxon>
        <taxon>Acanthomorphata</taxon>
        <taxon>Ovalentaria</taxon>
        <taxon>Cichlomorphae</taxon>
        <taxon>Cichliformes</taxon>
        <taxon>Cichlidae</taxon>
        <taxon>African cichlids</taxon>
        <taxon>Pseudocrenilabrinae</taxon>
        <taxon>Lamprologini</taxon>
        <taxon>Neolamprologus</taxon>
    </lineage>
</organism>
<evidence type="ECO:0000256" key="6">
    <source>
        <dbReference type="SAM" id="SignalP"/>
    </source>
</evidence>
<keyword evidence="2" id="KW-1015">Disulfide bond</keyword>
<keyword evidence="5" id="KW-0812">Transmembrane</keyword>
<dbReference type="InterPro" id="IPR051102">
    <property type="entry name" value="IgSF_V-set/TM_domain"/>
</dbReference>
<evidence type="ECO:0000256" key="4">
    <source>
        <dbReference type="SAM" id="MobiDB-lite"/>
    </source>
</evidence>
<evidence type="ECO:0000256" key="2">
    <source>
        <dbReference type="ARBA" id="ARBA00023157"/>
    </source>
</evidence>
<feature type="chain" id="PRO_5018714003" evidence="6">
    <location>
        <begin position="22"/>
        <end position="303"/>
    </location>
</feature>
<reference evidence="8" key="1">
    <citation type="submission" date="2025-08" db="UniProtKB">
        <authorList>
            <consortium name="Ensembl"/>
        </authorList>
    </citation>
    <scope>IDENTIFICATION</scope>
</reference>
<feature type="compositionally biased region" description="Low complexity" evidence="4">
    <location>
        <begin position="204"/>
        <end position="221"/>
    </location>
</feature>
<protein>
    <submittedName>
        <fullName evidence="8">V-set and transmembrane domain containing 4a</fullName>
    </submittedName>
</protein>
<name>A0A3Q4GUR2_NEOBR</name>
<dbReference type="PROSITE" id="PS50835">
    <property type="entry name" value="IG_LIKE"/>
    <property type="match status" value="1"/>
</dbReference>
<dbReference type="InterPro" id="IPR036179">
    <property type="entry name" value="Ig-like_dom_sf"/>
</dbReference>
<dbReference type="OMA" id="LTCQYLH"/>
<dbReference type="Gene3D" id="2.60.40.10">
    <property type="entry name" value="Immunoglobulins"/>
    <property type="match status" value="1"/>
</dbReference>
<evidence type="ECO:0000256" key="5">
    <source>
        <dbReference type="SAM" id="Phobius"/>
    </source>
</evidence>
<dbReference type="AlphaFoldDB" id="A0A3Q4GUR2"/>
<evidence type="ECO:0000256" key="3">
    <source>
        <dbReference type="ARBA" id="ARBA00023319"/>
    </source>
</evidence>
<dbReference type="PANTHER" id="PTHR12207:SF8">
    <property type="entry name" value="V-SET AND TRANSMEMBRANE DOMAIN-CONTAINING PROTEIN 4"/>
    <property type="match status" value="1"/>
</dbReference>
<dbReference type="InterPro" id="IPR003599">
    <property type="entry name" value="Ig_sub"/>
</dbReference>
<keyword evidence="5" id="KW-0472">Membrane</keyword>
<dbReference type="PANTHER" id="PTHR12207">
    <property type="entry name" value="V-SET AND TRANSMEMBRANE DOMAIN-CONTAINING PROTEIN"/>
    <property type="match status" value="1"/>
</dbReference>
<dbReference type="Bgee" id="ENSNBRG00000010571">
    <property type="expression patterns" value="Expressed in mesonephros and 4 other cell types or tissues"/>
</dbReference>
<sequence length="303" mass="33983">MYFSVVILVLTKALVTEVCHALNVTVTPGPVVLATENDNLTLSCLVSQRKRTTSVLILHWFFSPLTTPTPVPPASLPPNSPPVLDHPQFLIVKMGIRRRKLYGNYTYRFPQPKFHLHEKTEGEVYQLRILSVTGSDQGFYSCKVQEIRKHRDIWRITSNGTSTTQLTVYLCAVLICSLGLLSIFLFTLILICQYSYPLVKCPESSGETVTSSSSCSSSSPSAQRRDMRQKTDRTQAVAPPKLPEEPPLHIPAKPRISQEESLTYAELELVRPRQEPPVPSTPDPTPSSPDTVYAQILFQEKYL</sequence>
<reference evidence="8" key="2">
    <citation type="submission" date="2025-09" db="UniProtKB">
        <authorList>
            <consortium name="Ensembl"/>
        </authorList>
    </citation>
    <scope>IDENTIFICATION</scope>
</reference>
<feature type="region of interest" description="Disordered" evidence="4">
    <location>
        <begin position="204"/>
        <end position="290"/>
    </location>
</feature>
<dbReference type="InterPro" id="IPR013783">
    <property type="entry name" value="Ig-like_fold"/>
</dbReference>
<evidence type="ECO:0000259" key="7">
    <source>
        <dbReference type="PROSITE" id="PS50835"/>
    </source>
</evidence>
<dbReference type="InterPro" id="IPR007110">
    <property type="entry name" value="Ig-like_dom"/>
</dbReference>
<evidence type="ECO:0000313" key="8">
    <source>
        <dbReference type="Ensembl" id="ENSNBRP00000013690.1"/>
    </source>
</evidence>
<dbReference type="SMART" id="SM00409">
    <property type="entry name" value="IG"/>
    <property type="match status" value="1"/>
</dbReference>